<comment type="subcellular location">
    <subcellularLocation>
        <location evidence="1 10">Cell membrane</location>
        <topology evidence="1 10">Multi-pass membrane protein</topology>
    </subcellularLocation>
</comment>
<evidence type="ECO:0000256" key="7">
    <source>
        <dbReference type="ARBA" id="ARBA00023136"/>
    </source>
</evidence>
<dbReference type="GO" id="GO:0007165">
    <property type="term" value="P:signal transduction"/>
    <property type="evidence" value="ECO:0007669"/>
    <property type="project" value="UniProtKB-KW"/>
</dbReference>
<feature type="transmembrane region" description="Helical" evidence="10">
    <location>
        <begin position="145"/>
        <end position="168"/>
    </location>
</feature>
<dbReference type="GO" id="GO:0005549">
    <property type="term" value="F:odorant binding"/>
    <property type="evidence" value="ECO:0007669"/>
    <property type="project" value="InterPro"/>
</dbReference>
<dbReference type="GO" id="GO:0004984">
    <property type="term" value="F:olfactory receptor activity"/>
    <property type="evidence" value="ECO:0007669"/>
    <property type="project" value="InterPro"/>
</dbReference>
<evidence type="ECO:0000256" key="5">
    <source>
        <dbReference type="ARBA" id="ARBA00022725"/>
    </source>
</evidence>
<evidence type="ECO:0000256" key="10">
    <source>
        <dbReference type="RuleBase" id="RU351113"/>
    </source>
</evidence>
<evidence type="ECO:0000256" key="6">
    <source>
        <dbReference type="ARBA" id="ARBA00022989"/>
    </source>
</evidence>
<evidence type="ECO:0000313" key="11">
    <source>
        <dbReference type="EMBL" id="QBB72936.1"/>
    </source>
</evidence>
<keyword evidence="2" id="KW-1003">Cell membrane</keyword>
<keyword evidence="7 10" id="KW-0472">Membrane</keyword>
<comment type="caution">
    <text evidence="10">Lacks conserved residue(s) required for the propagation of feature annotation.</text>
</comment>
<keyword evidence="3 10" id="KW-0716">Sensory transduction</keyword>
<evidence type="ECO:0000256" key="4">
    <source>
        <dbReference type="ARBA" id="ARBA00022692"/>
    </source>
</evidence>
<sequence>MMVFRKNVQRMLNRFQLFQDKVHFLNDEAKYAMVLGRLLVSIANLSPMDYNLARMLFLLFTVAVSIIHEITIAVCFASYVRDVDTLTDVLPALSLGIQIVSKGTVLLIKTKQLATLTEVVWNDFWPANIMGHAVEYKISKLSKRILIAFYTELIVTIVYSISTVILPLRRTPKVLFQQASYPLDLSKPLGYSIAFCIQSYMTLYAETATICGYDLMYQAICINCAAQFRLLCVALEYIGTGKEKEILEEIQNAVSDKTKRKSIKDQDANKELLGICVKHHQTLINVGHELNKIFGTGHFLQLCATLTGICTISYRISQTNDYNTIFVGLNYYFGHLCQLFMFCSASHELSFWSTCPSMSVYNSKWYNKGCDKIKKSLQILMIRSQRQMTMNSFGLFELNYVSFLAVMRFSFTLYTFLKTVAD</sequence>
<organism evidence="11">
    <name type="scientific">Protaetia brevitarsis</name>
    <name type="common">White-spotted flower chafer beetle</name>
    <name type="synonym">Liocola brevitarsis</name>
    <dbReference type="NCBI Taxonomy" id="348688"/>
    <lineage>
        <taxon>Eukaryota</taxon>
        <taxon>Metazoa</taxon>
        <taxon>Ecdysozoa</taxon>
        <taxon>Arthropoda</taxon>
        <taxon>Hexapoda</taxon>
        <taxon>Insecta</taxon>
        <taxon>Pterygota</taxon>
        <taxon>Neoptera</taxon>
        <taxon>Endopterygota</taxon>
        <taxon>Coleoptera</taxon>
        <taxon>Polyphaga</taxon>
        <taxon>Scarabaeiformia</taxon>
        <taxon>Scarabaeidae</taxon>
        <taxon>Cetoniinae</taxon>
        <taxon>Protaetia</taxon>
        <taxon>Liocola</taxon>
    </lineage>
</organism>
<keyword evidence="6 10" id="KW-1133">Transmembrane helix</keyword>
<reference evidence="11" key="1">
    <citation type="submission" date="2018-05" db="EMBL/GenBank/DDBJ databases">
        <title>Identification and expression analysis of candidate chemosensory receptors in the white-spotted flower chafer, Protaetia brevitarsis.</title>
        <authorList>
            <person name="Zhang T."/>
        </authorList>
    </citation>
    <scope>NUCLEOTIDE SEQUENCE</scope>
</reference>
<comment type="similarity">
    <text evidence="10">Belongs to the insect chemoreceptor superfamily. Heteromeric odorant receptor channel (TC 1.A.69) family.</text>
</comment>
<protein>
    <recommendedName>
        <fullName evidence="10">Odorant receptor</fullName>
    </recommendedName>
</protein>
<dbReference type="AlphaFoldDB" id="A0A411HR48"/>
<feature type="transmembrane region" description="Helical" evidence="10">
    <location>
        <begin position="56"/>
        <end position="80"/>
    </location>
</feature>
<keyword evidence="5 10" id="KW-0552">Olfaction</keyword>
<accession>A0A411HR48</accession>
<feature type="transmembrane region" description="Helical" evidence="10">
    <location>
        <begin position="393"/>
        <end position="417"/>
    </location>
</feature>
<keyword evidence="9 10" id="KW-0807">Transducer</keyword>
<evidence type="ECO:0000256" key="1">
    <source>
        <dbReference type="ARBA" id="ARBA00004651"/>
    </source>
</evidence>
<evidence type="ECO:0000256" key="9">
    <source>
        <dbReference type="ARBA" id="ARBA00023224"/>
    </source>
</evidence>
<evidence type="ECO:0000256" key="3">
    <source>
        <dbReference type="ARBA" id="ARBA00022606"/>
    </source>
</evidence>
<name>A0A411HR48_PROBE</name>
<keyword evidence="4 10" id="KW-0812">Transmembrane</keyword>
<dbReference type="EMBL" id="MH324837">
    <property type="protein sequence ID" value="QBB72936.1"/>
    <property type="molecule type" value="mRNA"/>
</dbReference>
<dbReference type="PANTHER" id="PTHR21137:SF35">
    <property type="entry name" value="ODORANT RECEPTOR 19A-RELATED"/>
    <property type="match status" value="1"/>
</dbReference>
<proteinExistence type="evidence at transcript level"/>
<dbReference type="GO" id="GO:0005886">
    <property type="term" value="C:plasma membrane"/>
    <property type="evidence" value="ECO:0007669"/>
    <property type="project" value="UniProtKB-SubCell"/>
</dbReference>
<evidence type="ECO:0000256" key="2">
    <source>
        <dbReference type="ARBA" id="ARBA00022475"/>
    </source>
</evidence>
<evidence type="ECO:0000256" key="8">
    <source>
        <dbReference type="ARBA" id="ARBA00023170"/>
    </source>
</evidence>
<dbReference type="PANTHER" id="PTHR21137">
    <property type="entry name" value="ODORANT RECEPTOR"/>
    <property type="match status" value="1"/>
</dbReference>
<dbReference type="InterPro" id="IPR004117">
    <property type="entry name" value="7tm6_olfct_rcpt"/>
</dbReference>
<dbReference type="Pfam" id="PF02949">
    <property type="entry name" value="7tm_6"/>
    <property type="match status" value="1"/>
</dbReference>
<keyword evidence="8 10" id="KW-0675">Receptor</keyword>
<gene>
    <name evidence="11" type="primary">OR4</name>
</gene>